<protein>
    <submittedName>
        <fullName evidence="1">Uncharacterized protein</fullName>
    </submittedName>
</protein>
<proteinExistence type="predicted"/>
<sequence length="141" mass="15671">MMKNGVLAFDLRDLLRLLAPRSLQAVWRVSTVKSGLPELEWFDATGDGGEKLELLANRDGVITGQELLALAKQTTQVIWGEFSGYFPNATHDNWLTIRAIDSSYYEITTADEAVLKKLKDAFQHIGPADIPFAPNPADLLR</sequence>
<organism evidence="1 2">
    <name type="scientific">Agrobacterium vitis</name>
    <name type="common">Rhizobium vitis</name>
    <dbReference type="NCBI Taxonomy" id="373"/>
    <lineage>
        <taxon>Bacteria</taxon>
        <taxon>Pseudomonadati</taxon>
        <taxon>Pseudomonadota</taxon>
        <taxon>Alphaproteobacteria</taxon>
        <taxon>Hyphomicrobiales</taxon>
        <taxon>Rhizobiaceae</taxon>
        <taxon>Rhizobium/Agrobacterium group</taxon>
        <taxon>Agrobacterium</taxon>
    </lineage>
</organism>
<accession>A0A6L6VJA4</accession>
<evidence type="ECO:0000313" key="2">
    <source>
        <dbReference type="Proteomes" id="UP000477951"/>
    </source>
</evidence>
<dbReference type="EMBL" id="WPHR01000014">
    <property type="protein sequence ID" value="MUZ74329.1"/>
    <property type="molecule type" value="Genomic_DNA"/>
</dbReference>
<dbReference type="RefSeq" id="WP_156615351.1">
    <property type="nucleotide sequence ID" value="NZ_WPHR01000014.1"/>
</dbReference>
<evidence type="ECO:0000313" key="1">
    <source>
        <dbReference type="EMBL" id="MUZ74329.1"/>
    </source>
</evidence>
<dbReference type="AlphaFoldDB" id="A0A6L6VJA4"/>
<gene>
    <name evidence="1" type="ORF">GOZ90_16695</name>
</gene>
<comment type="caution">
    <text evidence="1">The sequence shown here is derived from an EMBL/GenBank/DDBJ whole genome shotgun (WGS) entry which is preliminary data.</text>
</comment>
<name>A0A6L6VJA4_AGRVI</name>
<reference evidence="1 2" key="1">
    <citation type="submission" date="2019-12" db="EMBL/GenBank/DDBJ databases">
        <title>Whole-genome sequencing of Allorhizobium vitis.</title>
        <authorList>
            <person name="Gan H.M."/>
            <person name="Szegedi E."/>
            <person name="Burr T."/>
            <person name="Savka M.A."/>
        </authorList>
    </citation>
    <scope>NUCLEOTIDE SEQUENCE [LARGE SCALE GENOMIC DNA]</scope>
    <source>
        <strain evidence="1 2">CG516</strain>
    </source>
</reference>
<dbReference type="Proteomes" id="UP000477951">
    <property type="component" value="Unassembled WGS sequence"/>
</dbReference>